<reference evidence="4" key="1">
    <citation type="submission" date="2020-11" db="EMBL/GenBank/DDBJ databases">
        <title>Sequencing the genomes of 1000 actinobacteria strains.</title>
        <authorList>
            <person name="Klenk H.-P."/>
        </authorList>
    </citation>
    <scope>NUCLEOTIDE SEQUENCE</scope>
    <source>
        <strain evidence="4">DSM 45356</strain>
    </source>
</reference>
<dbReference type="EMBL" id="JADOUF010000001">
    <property type="protein sequence ID" value="MBG6139735.1"/>
    <property type="molecule type" value="Genomic_DNA"/>
</dbReference>
<name>A0A8J7GL75_9ACTN</name>
<dbReference type="SMART" id="SM00116">
    <property type="entry name" value="CBS"/>
    <property type="match status" value="2"/>
</dbReference>
<feature type="domain" description="CBS" evidence="3">
    <location>
        <begin position="7"/>
        <end position="63"/>
    </location>
</feature>
<dbReference type="InterPro" id="IPR051257">
    <property type="entry name" value="Diverse_CBS-Domain"/>
</dbReference>
<evidence type="ECO:0000259" key="3">
    <source>
        <dbReference type="PROSITE" id="PS51371"/>
    </source>
</evidence>
<dbReference type="PANTHER" id="PTHR43080">
    <property type="entry name" value="CBS DOMAIN-CONTAINING PROTEIN CBSX3, MITOCHONDRIAL"/>
    <property type="match status" value="1"/>
</dbReference>
<comment type="caution">
    <text evidence="4">The sequence shown here is derived from an EMBL/GenBank/DDBJ whole genome shotgun (WGS) entry which is preliminary data.</text>
</comment>
<keyword evidence="1 2" id="KW-0129">CBS domain</keyword>
<dbReference type="InterPro" id="IPR000644">
    <property type="entry name" value="CBS_dom"/>
</dbReference>
<sequence length="128" mass="13893">MRVREAMSTEILSVGPAHKLRQVAQQMSARRFGAAIVDDADASGFGIITERDILNAIASGLDPDVAEAGEHYTPDAICAGPDMELTEASRIMIRGGFRHLIVIERDQVVGMISVRDIVRARVEHPVDA</sequence>
<evidence type="ECO:0000256" key="1">
    <source>
        <dbReference type="ARBA" id="ARBA00023122"/>
    </source>
</evidence>
<dbReference type="PANTHER" id="PTHR43080:SF2">
    <property type="entry name" value="CBS DOMAIN-CONTAINING PROTEIN"/>
    <property type="match status" value="1"/>
</dbReference>
<gene>
    <name evidence="4" type="ORF">IW245_005929</name>
</gene>
<proteinExistence type="predicted"/>
<feature type="domain" description="CBS" evidence="3">
    <location>
        <begin position="72"/>
        <end position="128"/>
    </location>
</feature>
<dbReference type="RefSeq" id="WP_197006354.1">
    <property type="nucleotide sequence ID" value="NZ_BONS01000006.1"/>
</dbReference>
<evidence type="ECO:0000313" key="5">
    <source>
        <dbReference type="Proteomes" id="UP000622552"/>
    </source>
</evidence>
<dbReference type="Proteomes" id="UP000622552">
    <property type="component" value="Unassembled WGS sequence"/>
</dbReference>
<dbReference type="Pfam" id="PF00571">
    <property type="entry name" value="CBS"/>
    <property type="match status" value="2"/>
</dbReference>
<evidence type="ECO:0000313" key="4">
    <source>
        <dbReference type="EMBL" id="MBG6139735.1"/>
    </source>
</evidence>
<organism evidence="4 5">
    <name type="scientific">Longispora fulva</name>
    <dbReference type="NCBI Taxonomy" id="619741"/>
    <lineage>
        <taxon>Bacteria</taxon>
        <taxon>Bacillati</taxon>
        <taxon>Actinomycetota</taxon>
        <taxon>Actinomycetes</taxon>
        <taxon>Micromonosporales</taxon>
        <taxon>Micromonosporaceae</taxon>
        <taxon>Longispora</taxon>
    </lineage>
</organism>
<evidence type="ECO:0000256" key="2">
    <source>
        <dbReference type="PROSITE-ProRule" id="PRU00703"/>
    </source>
</evidence>
<protein>
    <submittedName>
        <fullName evidence="4">CBS domain-containing protein</fullName>
    </submittedName>
</protein>
<accession>A0A8J7GL75</accession>
<keyword evidence="5" id="KW-1185">Reference proteome</keyword>
<dbReference type="InterPro" id="IPR046342">
    <property type="entry name" value="CBS_dom_sf"/>
</dbReference>
<dbReference type="SUPFAM" id="SSF54631">
    <property type="entry name" value="CBS-domain pair"/>
    <property type="match status" value="1"/>
</dbReference>
<dbReference type="AlphaFoldDB" id="A0A8J7GL75"/>
<dbReference type="PROSITE" id="PS51371">
    <property type="entry name" value="CBS"/>
    <property type="match status" value="2"/>
</dbReference>
<dbReference type="Gene3D" id="3.10.580.10">
    <property type="entry name" value="CBS-domain"/>
    <property type="match status" value="1"/>
</dbReference>